<sequence length="251" mass="26816">MSPTVYLITGANRGIGLAIASQLAARPDAVIFAGARDPASAVELKTLADAHPGRVHVLQVISADRANNNAAVEEIRKLAGRLDVIIANAGISDCFQNALEVPQAEMTRHFEVNTNGPLVLFQAAYDLLRASPSPKFVVISSGSGSIEIGSQMPVNIYAYGASKAAVNWVARKLHRDFTDLVVFPINPGLADTDMAQSAFVKDIGMKKIKAAFTLISTDESARGILVQVDIATRETHGGQFVDYTGLGKWVW</sequence>
<comment type="similarity">
    <text evidence="1">Belongs to the short-chain dehydrogenases/reductases (SDR) family.</text>
</comment>
<dbReference type="PROSITE" id="PS00061">
    <property type="entry name" value="ADH_SHORT"/>
    <property type="match status" value="1"/>
</dbReference>
<gene>
    <name evidence="4" type="ORF">BD626DRAFT_568044</name>
</gene>
<organism evidence="4 5">
    <name type="scientific">Schizophyllum amplum</name>
    <dbReference type="NCBI Taxonomy" id="97359"/>
    <lineage>
        <taxon>Eukaryota</taxon>
        <taxon>Fungi</taxon>
        <taxon>Dikarya</taxon>
        <taxon>Basidiomycota</taxon>
        <taxon>Agaricomycotina</taxon>
        <taxon>Agaricomycetes</taxon>
        <taxon>Agaricomycetidae</taxon>
        <taxon>Agaricales</taxon>
        <taxon>Schizophyllaceae</taxon>
        <taxon>Schizophyllum</taxon>
    </lineage>
</organism>
<dbReference type="Proteomes" id="UP000320762">
    <property type="component" value="Unassembled WGS sequence"/>
</dbReference>
<dbReference type="GO" id="GO:0005737">
    <property type="term" value="C:cytoplasm"/>
    <property type="evidence" value="ECO:0007669"/>
    <property type="project" value="TreeGrafter"/>
</dbReference>
<dbReference type="OrthoDB" id="9876299at2759"/>
<evidence type="ECO:0000313" key="4">
    <source>
        <dbReference type="EMBL" id="TRM64270.1"/>
    </source>
</evidence>
<dbReference type="Pfam" id="PF00106">
    <property type="entry name" value="adh_short"/>
    <property type="match status" value="1"/>
</dbReference>
<evidence type="ECO:0000313" key="5">
    <source>
        <dbReference type="Proteomes" id="UP000320762"/>
    </source>
</evidence>
<dbReference type="Gene3D" id="3.40.50.720">
    <property type="entry name" value="NAD(P)-binding Rossmann-like Domain"/>
    <property type="match status" value="1"/>
</dbReference>
<comment type="caution">
    <text evidence="4">The sequence shown here is derived from an EMBL/GenBank/DDBJ whole genome shotgun (WGS) entry which is preliminary data.</text>
</comment>
<proteinExistence type="inferred from homology"/>
<keyword evidence="2" id="KW-0521">NADP</keyword>
<dbReference type="InterPro" id="IPR002347">
    <property type="entry name" value="SDR_fam"/>
</dbReference>
<dbReference type="EMBL" id="VDMD01000007">
    <property type="protein sequence ID" value="TRM64270.1"/>
    <property type="molecule type" value="Genomic_DNA"/>
</dbReference>
<dbReference type="InterPro" id="IPR051468">
    <property type="entry name" value="Fungal_SecMetab_SDRs"/>
</dbReference>
<dbReference type="SUPFAM" id="SSF51735">
    <property type="entry name" value="NAD(P)-binding Rossmann-fold domains"/>
    <property type="match status" value="1"/>
</dbReference>
<dbReference type="InterPro" id="IPR036291">
    <property type="entry name" value="NAD(P)-bd_dom_sf"/>
</dbReference>
<dbReference type="AlphaFoldDB" id="A0A550CHJ9"/>
<dbReference type="PRINTS" id="PR00081">
    <property type="entry name" value="GDHRDH"/>
</dbReference>
<name>A0A550CHJ9_9AGAR</name>
<reference evidence="4 5" key="1">
    <citation type="journal article" date="2019" name="New Phytol.">
        <title>Comparative genomics reveals unique wood-decay strategies and fruiting body development in the Schizophyllaceae.</title>
        <authorList>
            <person name="Almasi E."/>
            <person name="Sahu N."/>
            <person name="Krizsan K."/>
            <person name="Balint B."/>
            <person name="Kovacs G.M."/>
            <person name="Kiss B."/>
            <person name="Cseklye J."/>
            <person name="Drula E."/>
            <person name="Henrissat B."/>
            <person name="Nagy I."/>
            <person name="Chovatia M."/>
            <person name="Adam C."/>
            <person name="LaButti K."/>
            <person name="Lipzen A."/>
            <person name="Riley R."/>
            <person name="Grigoriev I.V."/>
            <person name="Nagy L.G."/>
        </authorList>
    </citation>
    <scope>NUCLEOTIDE SEQUENCE [LARGE SCALE GENOMIC DNA]</scope>
    <source>
        <strain evidence="4 5">NL-1724</strain>
    </source>
</reference>
<keyword evidence="5" id="KW-1185">Reference proteome</keyword>
<evidence type="ECO:0008006" key="6">
    <source>
        <dbReference type="Google" id="ProtNLM"/>
    </source>
</evidence>
<dbReference type="PANTHER" id="PTHR43544:SF7">
    <property type="entry name" value="NADB-LER2"/>
    <property type="match status" value="1"/>
</dbReference>
<protein>
    <recommendedName>
        <fullName evidence="6">NAD(P)-binding protein</fullName>
    </recommendedName>
</protein>
<dbReference type="GO" id="GO:0016491">
    <property type="term" value="F:oxidoreductase activity"/>
    <property type="evidence" value="ECO:0007669"/>
    <property type="project" value="UniProtKB-KW"/>
</dbReference>
<evidence type="ECO:0000256" key="2">
    <source>
        <dbReference type="ARBA" id="ARBA00022857"/>
    </source>
</evidence>
<dbReference type="CDD" id="cd05325">
    <property type="entry name" value="carb_red_sniffer_like_SDR_c"/>
    <property type="match status" value="1"/>
</dbReference>
<keyword evidence="3" id="KW-0560">Oxidoreductase</keyword>
<accession>A0A550CHJ9</accession>
<dbReference type="InterPro" id="IPR020904">
    <property type="entry name" value="Sc_DH/Rdtase_CS"/>
</dbReference>
<evidence type="ECO:0000256" key="1">
    <source>
        <dbReference type="ARBA" id="ARBA00006484"/>
    </source>
</evidence>
<evidence type="ECO:0000256" key="3">
    <source>
        <dbReference type="ARBA" id="ARBA00023002"/>
    </source>
</evidence>
<dbReference type="PANTHER" id="PTHR43544">
    <property type="entry name" value="SHORT-CHAIN DEHYDROGENASE/REDUCTASE"/>
    <property type="match status" value="1"/>
</dbReference>